<dbReference type="EMBL" id="QGKY02000190">
    <property type="protein sequence ID" value="KAF2591407.1"/>
    <property type="molecule type" value="Genomic_DNA"/>
</dbReference>
<dbReference type="PANTHER" id="PTHR33067:SF31">
    <property type="entry name" value="RNA-DIRECTED DNA POLYMERASE"/>
    <property type="match status" value="1"/>
</dbReference>
<evidence type="ECO:0000313" key="1">
    <source>
        <dbReference type="EMBL" id="KAF2591407.1"/>
    </source>
</evidence>
<dbReference type="Gene3D" id="2.40.70.10">
    <property type="entry name" value="Acid Proteases"/>
    <property type="match status" value="1"/>
</dbReference>
<name>A0A8S9KCF1_BRACR</name>
<sequence length="452" mass="50807">MFFKHCREIREEIKALFTEALTPSLKILPKVDDPGKFSFPCSITGVEFKEALCDSGSSVNLVSKEIVDEMCIVDVEPSLVTLAFSNSSRAIPYGTIRNLPVQVGAVFSILNFSGPNKRVSFSNITKKVFYKAVPTRSQIRYASCISVVSGEQLKIVPKKELGDKSEIKEFLDGDPRTDTKELNGNAKVKEKVQKKRVKVVPTMTLIPRLCYEKFIEYEVKCKVMVKIILPSFLDSSVWGVLDVEVSTRPLLYPPLIGRAFRDEAVGLDLVLPRLRFATVSVSGLDEYLRVMVSPSAPALVLVTLNAYFSYYPISLLLSPSFGILLPEILSFSTSFFLAFGRSVCEEEVSSGELSSPILDKKRMKKKQRVNIQMSNLAYNWVQLQDRSRFGFRTEEHRRSWIIAITAEIKMGRKLRKTTTDAVAEIVVVSCSRGGLWRGEDTRGMRREIEPAV</sequence>
<organism evidence="1">
    <name type="scientific">Brassica cretica</name>
    <name type="common">Mustard</name>
    <dbReference type="NCBI Taxonomy" id="69181"/>
    <lineage>
        <taxon>Eukaryota</taxon>
        <taxon>Viridiplantae</taxon>
        <taxon>Streptophyta</taxon>
        <taxon>Embryophyta</taxon>
        <taxon>Tracheophyta</taxon>
        <taxon>Spermatophyta</taxon>
        <taxon>Magnoliopsida</taxon>
        <taxon>eudicotyledons</taxon>
        <taxon>Gunneridae</taxon>
        <taxon>Pentapetalae</taxon>
        <taxon>rosids</taxon>
        <taxon>malvids</taxon>
        <taxon>Brassicales</taxon>
        <taxon>Brassicaceae</taxon>
        <taxon>Brassiceae</taxon>
        <taxon>Brassica</taxon>
    </lineage>
</organism>
<accession>A0A8S9KCF1</accession>
<dbReference type="CDD" id="cd00303">
    <property type="entry name" value="retropepsin_like"/>
    <property type="match status" value="1"/>
</dbReference>
<gene>
    <name evidence="1" type="ORF">F2Q70_00038940</name>
</gene>
<reference evidence="1" key="1">
    <citation type="submission" date="2019-12" db="EMBL/GenBank/DDBJ databases">
        <title>Genome sequencing and annotation of Brassica cretica.</title>
        <authorList>
            <person name="Studholme D.J."/>
            <person name="Sarris P.F."/>
        </authorList>
    </citation>
    <scope>NUCLEOTIDE SEQUENCE</scope>
    <source>
        <strain evidence="1">PFS-102/07</strain>
        <tissue evidence="1">Leaf</tissue>
    </source>
</reference>
<proteinExistence type="predicted"/>
<evidence type="ECO:0008006" key="2">
    <source>
        <dbReference type="Google" id="ProtNLM"/>
    </source>
</evidence>
<comment type="caution">
    <text evidence="1">The sequence shown here is derived from an EMBL/GenBank/DDBJ whole genome shotgun (WGS) entry which is preliminary data.</text>
</comment>
<dbReference type="AlphaFoldDB" id="A0A8S9KCF1"/>
<protein>
    <recommendedName>
        <fullName evidence="2">Aspartic peptidase DDI1-type domain-containing protein</fullName>
    </recommendedName>
</protein>
<dbReference type="InterPro" id="IPR021109">
    <property type="entry name" value="Peptidase_aspartic_dom_sf"/>
</dbReference>
<dbReference type="PANTHER" id="PTHR33067">
    <property type="entry name" value="RNA-DIRECTED DNA POLYMERASE-RELATED"/>
    <property type="match status" value="1"/>
</dbReference>